<dbReference type="Gene3D" id="1.10.240.10">
    <property type="entry name" value="Tyrosyl-Transfer RNA Synthetase"/>
    <property type="match status" value="1"/>
</dbReference>
<dbReference type="NCBIfam" id="NF008927">
    <property type="entry name" value="PRK12285.1-4"/>
    <property type="match status" value="1"/>
</dbReference>
<reference evidence="11" key="1">
    <citation type="journal article" date="2014" name="Genome Biol. Evol.">
        <title>Pangenome evidence for extensive interdomain horizontal transfer affecting lineage core and shell genes in uncultured planktonic thaumarchaeota and euryarchaeota.</title>
        <authorList>
            <person name="Deschamps P."/>
            <person name="Zivanovic Y."/>
            <person name="Moreira D."/>
            <person name="Rodriguez-Valera F."/>
            <person name="Lopez-Garcia P."/>
        </authorList>
    </citation>
    <scope>NUCLEOTIDE SEQUENCE</scope>
</reference>
<keyword evidence="5 10" id="KW-0067">ATP-binding</keyword>
<evidence type="ECO:0000256" key="3">
    <source>
        <dbReference type="ARBA" id="ARBA00022598"/>
    </source>
</evidence>
<evidence type="ECO:0000256" key="8">
    <source>
        <dbReference type="ARBA" id="ARBA00049929"/>
    </source>
</evidence>
<accession>A0A075FRJ0</accession>
<gene>
    <name evidence="11" type="primary">WARS</name>
    <name evidence="11" type="synonym">trpS</name>
</gene>
<dbReference type="FunFam" id="1.10.240.10:FF:000007">
    <property type="entry name" value="Tryptophan--tRNA ligase"/>
    <property type="match status" value="1"/>
</dbReference>
<evidence type="ECO:0000256" key="10">
    <source>
        <dbReference type="RuleBase" id="RU363036"/>
    </source>
</evidence>
<dbReference type="PANTHER" id="PTHR10055">
    <property type="entry name" value="TRYPTOPHANYL-TRNA SYNTHETASE"/>
    <property type="match status" value="1"/>
</dbReference>
<evidence type="ECO:0000256" key="1">
    <source>
        <dbReference type="ARBA" id="ARBA00005594"/>
    </source>
</evidence>
<dbReference type="PRINTS" id="PR01039">
    <property type="entry name" value="TRNASYNTHTRP"/>
</dbReference>
<dbReference type="CDD" id="cd00806">
    <property type="entry name" value="TrpRS_core"/>
    <property type="match status" value="1"/>
</dbReference>
<keyword evidence="6 10" id="KW-0648">Protein biosynthesis</keyword>
<dbReference type="EMBL" id="KF900407">
    <property type="protein sequence ID" value="AIE93918.1"/>
    <property type="molecule type" value="Genomic_DNA"/>
</dbReference>
<evidence type="ECO:0000256" key="2">
    <source>
        <dbReference type="ARBA" id="ARBA00013161"/>
    </source>
</evidence>
<dbReference type="InterPro" id="IPR014729">
    <property type="entry name" value="Rossmann-like_a/b/a_fold"/>
</dbReference>
<dbReference type="Gene3D" id="3.40.50.620">
    <property type="entry name" value="HUPs"/>
    <property type="match status" value="1"/>
</dbReference>
<keyword evidence="4 10" id="KW-0547">Nucleotide-binding</keyword>
<dbReference type="PANTHER" id="PTHR10055:SF1">
    <property type="entry name" value="TRYPTOPHAN--TRNA LIGASE, CYTOPLASMIC"/>
    <property type="match status" value="1"/>
</dbReference>
<comment type="similarity">
    <text evidence="1 10">Belongs to the class-I aminoacyl-tRNA synthetase family.</text>
</comment>
<evidence type="ECO:0000256" key="5">
    <source>
        <dbReference type="ARBA" id="ARBA00022840"/>
    </source>
</evidence>
<dbReference type="InterPro" id="IPR002306">
    <property type="entry name" value="Trp-tRNA-ligase"/>
</dbReference>
<dbReference type="GO" id="GO:0004830">
    <property type="term" value="F:tryptophan-tRNA ligase activity"/>
    <property type="evidence" value="ECO:0007669"/>
    <property type="project" value="UniProtKB-UniRule"/>
</dbReference>
<dbReference type="Pfam" id="PF00579">
    <property type="entry name" value="tRNA-synt_1b"/>
    <property type="match status" value="1"/>
</dbReference>
<name>A0A075FRJ0_9ARCH</name>
<keyword evidence="7 10" id="KW-0030">Aminoacyl-tRNA synthetase</keyword>
<dbReference type="InterPro" id="IPR002305">
    <property type="entry name" value="aa-tRNA-synth_Ic"/>
</dbReference>
<sequence>MHYLHAKIILTKDNLLNAGIKLADYSVTPWEVKGEVDYDRLVRDFGTSYINQSLLDRVKKHTGEPHFMLKRKVFFSHRDFNWILDKYEKGEKFFLYTGRGPSGDTHLGHLLPWIFTQYLQEKFGVELYFQITDDEKYMHDRSLTRKRVSEFAYENILDIIALGFDPEKTFIFKNTEYIKTMYKISTDIAKHITFSTAKGIFGFQNSTNIGMIFFPSLQAATCFLPSELKGKNIPCLIPAAIDQDDYWRGVAREIAPKLGYYKPAQIHSKFLPALQRGEKMSASKPNTAIFTTDEPEVAEKKIKSAFTGGRDTIEEHRKHGGNPDVDSAFQYLYMILEEDDKKISEIEEDYRAGNLLSGELKQIAAEKTKVFLKEHQRKRESAKKTFDKFILRD</sequence>
<organism evidence="11">
    <name type="scientific">uncultured marine thaumarchaeote AD1000_41_C07</name>
    <dbReference type="NCBI Taxonomy" id="1455916"/>
    <lineage>
        <taxon>Archaea</taxon>
        <taxon>Nitrososphaerota</taxon>
        <taxon>environmental samples</taxon>
    </lineage>
</organism>
<evidence type="ECO:0000256" key="6">
    <source>
        <dbReference type="ARBA" id="ARBA00022917"/>
    </source>
</evidence>
<proteinExistence type="inferred from homology"/>
<evidence type="ECO:0000313" key="11">
    <source>
        <dbReference type="EMBL" id="AIE93918.1"/>
    </source>
</evidence>
<evidence type="ECO:0000256" key="4">
    <source>
        <dbReference type="ARBA" id="ARBA00022741"/>
    </source>
</evidence>
<dbReference type="EC" id="6.1.1.2" evidence="2 9"/>
<dbReference type="NCBIfam" id="TIGR00233">
    <property type="entry name" value="trpS"/>
    <property type="match status" value="1"/>
</dbReference>
<dbReference type="GO" id="GO:0005524">
    <property type="term" value="F:ATP binding"/>
    <property type="evidence" value="ECO:0007669"/>
    <property type="project" value="UniProtKB-KW"/>
</dbReference>
<protein>
    <recommendedName>
        <fullName evidence="2 9">Tryptophan--tRNA ligase</fullName>
        <ecNumber evidence="2 9">6.1.1.2</ecNumber>
    </recommendedName>
</protein>
<keyword evidence="3 10" id="KW-0436">Ligase</keyword>
<comment type="catalytic activity">
    <reaction evidence="8">
        <text>tRNA(Trp) + L-tryptophan + ATP = L-tryptophyl-tRNA(Trp) + AMP + diphosphate + H(+)</text>
        <dbReference type="Rhea" id="RHEA:24080"/>
        <dbReference type="Rhea" id="RHEA-COMP:9671"/>
        <dbReference type="Rhea" id="RHEA-COMP:9705"/>
        <dbReference type="ChEBI" id="CHEBI:15378"/>
        <dbReference type="ChEBI" id="CHEBI:30616"/>
        <dbReference type="ChEBI" id="CHEBI:33019"/>
        <dbReference type="ChEBI" id="CHEBI:57912"/>
        <dbReference type="ChEBI" id="CHEBI:78442"/>
        <dbReference type="ChEBI" id="CHEBI:78535"/>
        <dbReference type="ChEBI" id="CHEBI:456215"/>
        <dbReference type="EC" id="6.1.1.2"/>
    </reaction>
</comment>
<dbReference type="AlphaFoldDB" id="A0A075FRJ0"/>
<evidence type="ECO:0000256" key="9">
    <source>
        <dbReference type="NCBIfam" id="TIGR00233"/>
    </source>
</evidence>
<evidence type="ECO:0000256" key="7">
    <source>
        <dbReference type="ARBA" id="ARBA00023146"/>
    </source>
</evidence>
<dbReference type="GO" id="GO:0005737">
    <property type="term" value="C:cytoplasm"/>
    <property type="evidence" value="ECO:0007669"/>
    <property type="project" value="UniProtKB-UniRule"/>
</dbReference>
<dbReference type="GO" id="GO:0006436">
    <property type="term" value="P:tryptophanyl-tRNA aminoacylation"/>
    <property type="evidence" value="ECO:0007669"/>
    <property type="project" value="UniProtKB-UniRule"/>
</dbReference>
<dbReference type="SUPFAM" id="SSF52374">
    <property type="entry name" value="Nucleotidylyl transferase"/>
    <property type="match status" value="1"/>
</dbReference>